<dbReference type="EMBL" id="WBVO01000005">
    <property type="protein sequence ID" value="KAB2810161.1"/>
    <property type="molecule type" value="Genomic_DNA"/>
</dbReference>
<dbReference type="Gene3D" id="3.90.320.10">
    <property type="match status" value="1"/>
</dbReference>
<evidence type="ECO:0000313" key="2">
    <source>
        <dbReference type="Proteomes" id="UP000468650"/>
    </source>
</evidence>
<gene>
    <name evidence="1" type="ORF">F8C67_07975</name>
</gene>
<dbReference type="RefSeq" id="WP_151667305.1">
    <property type="nucleotide sequence ID" value="NZ_WBVO01000005.1"/>
</dbReference>
<sequence>MEINQISCEVLDAAIEVHNYLGPGLIESVYEQVLFVELKSRGLSIKRQVEVPIFYKGIPVDKRLYIDLFVEDKVVVELKSVQELKPVHSMQVLTYMKLTSSKLGLLINFNEDRVSKGFKRIIL</sequence>
<comment type="caution">
    <text evidence="1">The sequence shown here is derived from an EMBL/GenBank/DDBJ whole genome shotgun (WGS) entry which is preliminary data.</text>
</comment>
<proteinExistence type="predicted"/>
<protein>
    <submittedName>
        <fullName evidence="1">GxxExxY protein</fullName>
    </submittedName>
</protein>
<organism evidence="1 2">
    <name type="scientific">Phaeocystidibacter luteus</name>
    <dbReference type="NCBI Taxonomy" id="911197"/>
    <lineage>
        <taxon>Bacteria</taxon>
        <taxon>Pseudomonadati</taxon>
        <taxon>Bacteroidota</taxon>
        <taxon>Flavobacteriia</taxon>
        <taxon>Flavobacteriales</taxon>
        <taxon>Phaeocystidibacteraceae</taxon>
        <taxon>Phaeocystidibacter</taxon>
    </lineage>
</organism>
<dbReference type="OrthoDB" id="1119698at2"/>
<dbReference type="InterPro" id="IPR026350">
    <property type="entry name" value="GxxExxY"/>
</dbReference>
<dbReference type="NCBIfam" id="TIGR04256">
    <property type="entry name" value="GxxExxY"/>
    <property type="match status" value="1"/>
</dbReference>
<accession>A0A6N6RG70</accession>
<dbReference type="AlphaFoldDB" id="A0A6N6RG70"/>
<keyword evidence="2" id="KW-1185">Reference proteome</keyword>
<evidence type="ECO:0000313" key="1">
    <source>
        <dbReference type="EMBL" id="KAB2810161.1"/>
    </source>
</evidence>
<dbReference type="Pfam" id="PF13366">
    <property type="entry name" value="PDDEXK_3"/>
    <property type="match status" value="1"/>
</dbReference>
<dbReference type="Proteomes" id="UP000468650">
    <property type="component" value="Unassembled WGS sequence"/>
</dbReference>
<name>A0A6N6RG70_9FLAO</name>
<dbReference type="InterPro" id="IPR011604">
    <property type="entry name" value="PDDEXK-like_dom_sf"/>
</dbReference>
<reference evidence="1 2" key="1">
    <citation type="submission" date="2019-09" db="EMBL/GenBank/DDBJ databases">
        <title>Genomes of family Cryomorphaceae.</title>
        <authorList>
            <person name="Bowman J.P."/>
        </authorList>
    </citation>
    <scope>NUCLEOTIDE SEQUENCE [LARGE SCALE GENOMIC DNA]</scope>
    <source>
        <strain evidence="1 2">LMG 25704</strain>
    </source>
</reference>